<reference evidence="3" key="1">
    <citation type="submission" date="2017-09" db="EMBL/GenBank/DDBJ databases">
        <title>Metaegenomics of thermophilic ammonia-oxidizing enrichment culture.</title>
        <authorList>
            <person name="Kato S."/>
            <person name="Suzuki K."/>
        </authorList>
    </citation>
    <scope>NUCLEOTIDE SEQUENCE [LARGE SCALE GENOMIC DNA]</scope>
</reference>
<sequence length="216" mass="24617">MRVGRWVVFCLPLLLSGCVNVDLLVKGNSTVVAELALTVPQRTAEGIKDIAQRYLGQGWSVRILEGKGEQRTVYAWRAVRAQPEAKLMPGVTVQVRRRPHWLRATYEVSLRYDPTELLQTQEERRLATNQQVTVRVRLPGRVIAERSSVAPADGNWVELTLDPLQPYTVRLTAIGVLWWRVALVVLLLAALLWFLAPYVPHILDRLSRRTVRVVQR</sequence>
<feature type="transmembrane region" description="Helical" evidence="1">
    <location>
        <begin position="177"/>
        <end position="199"/>
    </location>
</feature>
<name>A0A2H5XG32_9BACT</name>
<comment type="caution">
    <text evidence="2">The sequence shown here is derived from an EMBL/GenBank/DDBJ whole genome shotgun (WGS) entry which is preliminary data.</text>
</comment>
<organism evidence="2 3">
    <name type="scientific">Candidatus Fervidibacter japonicus</name>
    <dbReference type="NCBI Taxonomy" id="2035412"/>
    <lineage>
        <taxon>Bacteria</taxon>
        <taxon>Candidatus Fervidibacterota</taxon>
        <taxon>Candidatus Fervidibacter</taxon>
    </lineage>
</organism>
<dbReference type="PROSITE" id="PS51257">
    <property type="entry name" value="PROKAR_LIPOPROTEIN"/>
    <property type="match status" value="1"/>
</dbReference>
<gene>
    <name evidence="2" type="ORF">HRbin17_02677</name>
</gene>
<evidence type="ECO:0000256" key="1">
    <source>
        <dbReference type="SAM" id="Phobius"/>
    </source>
</evidence>
<evidence type="ECO:0000313" key="3">
    <source>
        <dbReference type="Proteomes" id="UP000236173"/>
    </source>
</evidence>
<dbReference type="EMBL" id="BEHT01000054">
    <property type="protein sequence ID" value="GBD00140.1"/>
    <property type="molecule type" value="Genomic_DNA"/>
</dbReference>
<proteinExistence type="predicted"/>
<accession>A0A2H5XG32</accession>
<protein>
    <submittedName>
        <fullName evidence="2">Uncharacterized protein</fullName>
    </submittedName>
</protein>
<keyword evidence="1" id="KW-0472">Membrane</keyword>
<keyword evidence="1" id="KW-0812">Transmembrane</keyword>
<evidence type="ECO:0000313" key="2">
    <source>
        <dbReference type="EMBL" id="GBD00140.1"/>
    </source>
</evidence>
<dbReference type="AlphaFoldDB" id="A0A2H5XG32"/>
<dbReference type="Proteomes" id="UP000236173">
    <property type="component" value="Unassembled WGS sequence"/>
</dbReference>
<keyword evidence="1" id="KW-1133">Transmembrane helix</keyword>